<dbReference type="EMBL" id="CM042880">
    <property type="protein sequence ID" value="KAI4387957.1"/>
    <property type="molecule type" value="Genomic_DNA"/>
</dbReference>
<reference evidence="2" key="1">
    <citation type="journal article" date="2023" name="Front. Plant Sci.">
        <title>Chromosomal-level genome assembly of Melastoma candidum provides insights into trichome evolution.</title>
        <authorList>
            <person name="Zhong Y."/>
            <person name="Wu W."/>
            <person name="Sun C."/>
            <person name="Zou P."/>
            <person name="Liu Y."/>
            <person name="Dai S."/>
            <person name="Zhou R."/>
        </authorList>
    </citation>
    <scope>NUCLEOTIDE SEQUENCE [LARGE SCALE GENOMIC DNA]</scope>
</reference>
<gene>
    <name evidence="1" type="ORF">MLD38_000339</name>
</gene>
<proteinExistence type="predicted"/>
<keyword evidence="2" id="KW-1185">Reference proteome</keyword>
<sequence>MFLLLRSEDESIIFEQGCRLITRSRKKARATAADPESFKDVGIFSEKFHQPGKSSGRRIMASYEKSQDIVFHLLVSEFLVVGFLICTFRVLHDQGLQKVVMEVFPLASPMYYVI</sequence>
<organism evidence="1 2">
    <name type="scientific">Melastoma candidum</name>
    <dbReference type="NCBI Taxonomy" id="119954"/>
    <lineage>
        <taxon>Eukaryota</taxon>
        <taxon>Viridiplantae</taxon>
        <taxon>Streptophyta</taxon>
        <taxon>Embryophyta</taxon>
        <taxon>Tracheophyta</taxon>
        <taxon>Spermatophyta</taxon>
        <taxon>Magnoliopsida</taxon>
        <taxon>eudicotyledons</taxon>
        <taxon>Gunneridae</taxon>
        <taxon>Pentapetalae</taxon>
        <taxon>rosids</taxon>
        <taxon>malvids</taxon>
        <taxon>Myrtales</taxon>
        <taxon>Melastomataceae</taxon>
        <taxon>Melastomatoideae</taxon>
        <taxon>Melastomateae</taxon>
        <taxon>Melastoma</taxon>
    </lineage>
</organism>
<name>A0ACB9S9Q0_9MYRT</name>
<comment type="caution">
    <text evidence="1">The sequence shown here is derived from an EMBL/GenBank/DDBJ whole genome shotgun (WGS) entry which is preliminary data.</text>
</comment>
<dbReference type="Proteomes" id="UP001057402">
    <property type="component" value="Chromosome 1"/>
</dbReference>
<accession>A0ACB9S9Q0</accession>
<evidence type="ECO:0000313" key="2">
    <source>
        <dbReference type="Proteomes" id="UP001057402"/>
    </source>
</evidence>
<protein>
    <submittedName>
        <fullName evidence="1">Uncharacterized protein</fullName>
    </submittedName>
</protein>
<evidence type="ECO:0000313" key="1">
    <source>
        <dbReference type="EMBL" id="KAI4387957.1"/>
    </source>
</evidence>